<protein>
    <submittedName>
        <fullName evidence="2">Uncharacterized protein</fullName>
    </submittedName>
</protein>
<name>A0A1Y1XAY8_9FUNG</name>
<feature type="compositionally biased region" description="Low complexity" evidence="1">
    <location>
        <begin position="8"/>
        <end position="20"/>
    </location>
</feature>
<organism evidence="2 3">
    <name type="scientific">Anaeromyces robustus</name>
    <dbReference type="NCBI Taxonomy" id="1754192"/>
    <lineage>
        <taxon>Eukaryota</taxon>
        <taxon>Fungi</taxon>
        <taxon>Fungi incertae sedis</taxon>
        <taxon>Chytridiomycota</taxon>
        <taxon>Chytridiomycota incertae sedis</taxon>
        <taxon>Neocallimastigomycetes</taxon>
        <taxon>Neocallimastigales</taxon>
        <taxon>Neocallimastigaceae</taxon>
        <taxon>Anaeromyces</taxon>
    </lineage>
</organism>
<reference evidence="2 3" key="2">
    <citation type="submission" date="2016-08" db="EMBL/GenBank/DDBJ databases">
        <title>Pervasive Adenine N6-methylation of Active Genes in Fungi.</title>
        <authorList>
            <consortium name="DOE Joint Genome Institute"/>
            <person name="Mondo S.J."/>
            <person name="Dannebaum R.O."/>
            <person name="Kuo R.C."/>
            <person name="Labutti K."/>
            <person name="Haridas S."/>
            <person name="Kuo A."/>
            <person name="Salamov A."/>
            <person name="Ahrendt S.R."/>
            <person name="Lipzen A."/>
            <person name="Sullivan W."/>
            <person name="Andreopoulos W.B."/>
            <person name="Clum A."/>
            <person name="Lindquist E."/>
            <person name="Daum C."/>
            <person name="Ramamoorthy G.K."/>
            <person name="Gryganskyi A."/>
            <person name="Culley D."/>
            <person name="Magnuson J.K."/>
            <person name="James T.Y."/>
            <person name="O'Malley M.A."/>
            <person name="Stajich J.E."/>
            <person name="Spatafora J.W."/>
            <person name="Visel A."/>
            <person name="Grigoriev I.V."/>
        </authorList>
    </citation>
    <scope>NUCLEOTIDE SEQUENCE [LARGE SCALE GENOMIC DNA]</scope>
    <source>
        <strain evidence="2 3">S4</strain>
    </source>
</reference>
<gene>
    <name evidence="2" type="ORF">BCR32DRAFT_157171</name>
</gene>
<dbReference type="AlphaFoldDB" id="A0A1Y1XAY8"/>
<proteinExistence type="predicted"/>
<accession>A0A1Y1XAY8</accession>
<sequence length="130" mass="14939">MNSSATVNNSNLSSISNDMNNDSDSMKNSMSLEYDASFSIMRSEDGLPMLLALQFEYIFSKPVSAILPSEMFLSFRNCIESFSRPISEDIINEVQLSTEYLCSSEIPEKEYTRSSRWFRISPRVQELKKY</sequence>
<dbReference type="EMBL" id="MCFG01000084">
    <property type="protein sequence ID" value="ORX82915.1"/>
    <property type="molecule type" value="Genomic_DNA"/>
</dbReference>
<dbReference type="OrthoDB" id="2138858at2759"/>
<evidence type="ECO:0000313" key="2">
    <source>
        <dbReference type="EMBL" id="ORX82915.1"/>
    </source>
</evidence>
<comment type="caution">
    <text evidence="2">The sequence shown here is derived from an EMBL/GenBank/DDBJ whole genome shotgun (WGS) entry which is preliminary data.</text>
</comment>
<evidence type="ECO:0000313" key="3">
    <source>
        <dbReference type="Proteomes" id="UP000193944"/>
    </source>
</evidence>
<dbReference type="Proteomes" id="UP000193944">
    <property type="component" value="Unassembled WGS sequence"/>
</dbReference>
<keyword evidence="3" id="KW-1185">Reference proteome</keyword>
<reference evidence="2 3" key="1">
    <citation type="submission" date="2016-08" db="EMBL/GenBank/DDBJ databases">
        <title>A Parts List for Fungal Cellulosomes Revealed by Comparative Genomics.</title>
        <authorList>
            <consortium name="DOE Joint Genome Institute"/>
            <person name="Haitjema C.H."/>
            <person name="Gilmore S.P."/>
            <person name="Henske J.K."/>
            <person name="Solomon K.V."/>
            <person name="De Groot R."/>
            <person name="Kuo A."/>
            <person name="Mondo S.J."/>
            <person name="Salamov A.A."/>
            <person name="Labutti K."/>
            <person name="Zhao Z."/>
            <person name="Chiniquy J."/>
            <person name="Barry K."/>
            <person name="Brewer H.M."/>
            <person name="Purvine S.O."/>
            <person name="Wright A.T."/>
            <person name="Boxma B."/>
            <person name="Van Alen T."/>
            <person name="Hackstein J.H."/>
            <person name="Baker S.E."/>
            <person name="Grigoriev I.V."/>
            <person name="O'Malley M.A."/>
        </authorList>
    </citation>
    <scope>NUCLEOTIDE SEQUENCE [LARGE SCALE GENOMIC DNA]</scope>
    <source>
        <strain evidence="2 3">S4</strain>
    </source>
</reference>
<evidence type="ECO:0000256" key="1">
    <source>
        <dbReference type="SAM" id="MobiDB-lite"/>
    </source>
</evidence>
<feature type="region of interest" description="Disordered" evidence="1">
    <location>
        <begin position="1"/>
        <end position="20"/>
    </location>
</feature>